<keyword evidence="4 7" id="KW-0547">Nucleotide-binding</keyword>
<dbReference type="AlphaFoldDB" id="A0A6M4GQX8"/>
<dbReference type="Pfam" id="PF00069">
    <property type="entry name" value="Pkinase"/>
    <property type="match status" value="1"/>
</dbReference>
<dbReference type="CDD" id="cd14014">
    <property type="entry name" value="STKc_PknB_like"/>
    <property type="match status" value="1"/>
</dbReference>
<evidence type="ECO:0000259" key="10">
    <source>
        <dbReference type="PROSITE" id="PS50011"/>
    </source>
</evidence>
<reference evidence="11 12" key="1">
    <citation type="submission" date="2020-04" db="EMBL/GenBank/DDBJ databases">
        <title>Usitatibacter rugosus gen. nov., sp. nov. and Usitatibacter palustris sp. nov., novel members of Usitatibacteraceae fam. nov. within the order Nitrosomonadales isolated from soil.</title>
        <authorList>
            <person name="Huber K.J."/>
            <person name="Neumann-Schaal M."/>
            <person name="Geppert A."/>
            <person name="Luckner M."/>
            <person name="Wanner G."/>
            <person name="Overmann J."/>
        </authorList>
    </citation>
    <scope>NUCLEOTIDE SEQUENCE [LARGE SCALE GENOMIC DNA]</scope>
    <source>
        <strain evidence="11 12">0125_3</strain>
    </source>
</reference>
<dbReference type="PANTHER" id="PTHR43289:SF30">
    <property type="entry name" value="NON-SPECIFIC SERINE_THREONINE PROTEIN KINASE"/>
    <property type="match status" value="1"/>
</dbReference>
<gene>
    <name evidence="11" type="primary">pknD_4</name>
    <name evidence="11" type="ORF">DSM104443_00520</name>
</gene>
<accession>A0A6M4GQX8</accession>
<keyword evidence="9" id="KW-0812">Transmembrane</keyword>
<dbReference type="EC" id="2.7.11.1" evidence="1"/>
<dbReference type="PANTHER" id="PTHR43289">
    <property type="entry name" value="MITOGEN-ACTIVATED PROTEIN KINASE KINASE KINASE 20-RELATED"/>
    <property type="match status" value="1"/>
</dbReference>
<keyword evidence="6 7" id="KW-0067">ATP-binding</keyword>
<dbReference type="Proteomes" id="UP000501534">
    <property type="component" value="Chromosome"/>
</dbReference>
<keyword evidence="9" id="KW-0472">Membrane</keyword>
<evidence type="ECO:0000256" key="2">
    <source>
        <dbReference type="ARBA" id="ARBA00022527"/>
    </source>
</evidence>
<dbReference type="PROSITE" id="PS50011">
    <property type="entry name" value="PROTEIN_KINASE_DOM"/>
    <property type="match status" value="1"/>
</dbReference>
<evidence type="ECO:0000256" key="7">
    <source>
        <dbReference type="PROSITE-ProRule" id="PRU10141"/>
    </source>
</evidence>
<dbReference type="InterPro" id="IPR000719">
    <property type="entry name" value="Prot_kinase_dom"/>
</dbReference>
<feature type="region of interest" description="Disordered" evidence="8">
    <location>
        <begin position="279"/>
        <end position="324"/>
    </location>
</feature>
<keyword evidence="9" id="KW-1133">Transmembrane helix</keyword>
<dbReference type="InterPro" id="IPR011009">
    <property type="entry name" value="Kinase-like_dom_sf"/>
</dbReference>
<evidence type="ECO:0000256" key="9">
    <source>
        <dbReference type="SAM" id="Phobius"/>
    </source>
</evidence>
<dbReference type="Gene3D" id="3.30.200.20">
    <property type="entry name" value="Phosphorylase Kinase, domain 1"/>
    <property type="match status" value="1"/>
</dbReference>
<protein>
    <recommendedName>
        <fullName evidence="1">non-specific serine/threonine protein kinase</fullName>
        <ecNumber evidence="1">2.7.11.1</ecNumber>
    </recommendedName>
</protein>
<dbReference type="PROSITE" id="PS00107">
    <property type="entry name" value="PROTEIN_KINASE_ATP"/>
    <property type="match status" value="1"/>
</dbReference>
<keyword evidence="2" id="KW-0723">Serine/threonine-protein kinase</keyword>
<feature type="domain" description="Protein kinase" evidence="10">
    <location>
        <begin position="11"/>
        <end position="269"/>
    </location>
</feature>
<dbReference type="SUPFAM" id="SSF56112">
    <property type="entry name" value="Protein kinase-like (PK-like)"/>
    <property type="match status" value="1"/>
</dbReference>
<keyword evidence="12" id="KW-1185">Reference proteome</keyword>
<proteinExistence type="predicted"/>
<keyword evidence="3 11" id="KW-0808">Transferase</keyword>
<dbReference type="KEGG" id="uru:DSM104443_00520"/>
<evidence type="ECO:0000313" key="11">
    <source>
        <dbReference type="EMBL" id="QJR09476.1"/>
    </source>
</evidence>
<feature type="transmembrane region" description="Helical" evidence="9">
    <location>
        <begin position="366"/>
        <end position="385"/>
    </location>
</feature>
<dbReference type="InterPro" id="IPR008271">
    <property type="entry name" value="Ser/Thr_kinase_AS"/>
</dbReference>
<dbReference type="FunFam" id="1.10.510.10:FF:000021">
    <property type="entry name" value="Serine/threonine protein kinase"/>
    <property type="match status" value="1"/>
</dbReference>
<dbReference type="GO" id="GO:0005524">
    <property type="term" value="F:ATP binding"/>
    <property type="evidence" value="ECO:0007669"/>
    <property type="project" value="UniProtKB-UniRule"/>
</dbReference>
<feature type="binding site" evidence="7">
    <location>
        <position position="40"/>
    </location>
    <ligand>
        <name>ATP</name>
        <dbReference type="ChEBI" id="CHEBI:30616"/>
    </ligand>
</feature>
<organism evidence="11 12">
    <name type="scientific">Usitatibacter rugosus</name>
    <dbReference type="NCBI Taxonomy" id="2732067"/>
    <lineage>
        <taxon>Bacteria</taxon>
        <taxon>Pseudomonadati</taxon>
        <taxon>Pseudomonadota</taxon>
        <taxon>Betaproteobacteria</taxon>
        <taxon>Nitrosomonadales</taxon>
        <taxon>Usitatibacteraceae</taxon>
        <taxon>Usitatibacter</taxon>
    </lineage>
</organism>
<keyword evidence="5 11" id="KW-0418">Kinase</keyword>
<sequence>MTERPEKFGRFRVTSELGRGAMGVVYCAEDPSLGRTVAIKTIALTGSPQERDIHEARFLQEARAAGGIGHPAIITIYDVGREGDVAFIAMELLEGNELRDLIRWGTIAPPQAVAIAASVADGLAYAHERGVVHRDVKPGNIMVLKDGRVKVMDFGIARLGENAVKTQTGTLLGSPQYMSPEQIAGGQVDSRADIFSLGVVLYEMLTGAKPFAGEDVTQLLFSIANMAAKPPRHLQPSLPPVIDYIIARALKKNPDERYQTAAELASDLRSCAAEVAEAEITARAKPDDGTRTSPNAPPAPHDMPTQSSRPLPLSEEQVALRPSPRFDSVEGIARLAVFPLDASETKSRAGWTVPSAKVKRRRARQLAPLLGIWLVAVLAAIAIVLF</sequence>
<evidence type="ECO:0000313" key="12">
    <source>
        <dbReference type="Proteomes" id="UP000501534"/>
    </source>
</evidence>
<evidence type="ECO:0000256" key="5">
    <source>
        <dbReference type="ARBA" id="ARBA00022777"/>
    </source>
</evidence>
<dbReference type="InterPro" id="IPR017441">
    <property type="entry name" value="Protein_kinase_ATP_BS"/>
</dbReference>
<dbReference type="PROSITE" id="PS00108">
    <property type="entry name" value="PROTEIN_KINASE_ST"/>
    <property type="match status" value="1"/>
</dbReference>
<name>A0A6M4GQX8_9PROT</name>
<dbReference type="SMART" id="SM00220">
    <property type="entry name" value="S_TKc"/>
    <property type="match status" value="1"/>
</dbReference>
<feature type="compositionally biased region" description="Basic and acidic residues" evidence="8">
    <location>
        <begin position="280"/>
        <end position="290"/>
    </location>
</feature>
<dbReference type="Gene3D" id="1.10.510.10">
    <property type="entry name" value="Transferase(Phosphotransferase) domain 1"/>
    <property type="match status" value="1"/>
</dbReference>
<evidence type="ECO:0000256" key="1">
    <source>
        <dbReference type="ARBA" id="ARBA00012513"/>
    </source>
</evidence>
<evidence type="ECO:0000256" key="6">
    <source>
        <dbReference type="ARBA" id="ARBA00022840"/>
    </source>
</evidence>
<evidence type="ECO:0000256" key="8">
    <source>
        <dbReference type="SAM" id="MobiDB-lite"/>
    </source>
</evidence>
<evidence type="ECO:0000256" key="3">
    <source>
        <dbReference type="ARBA" id="ARBA00022679"/>
    </source>
</evidence>
<dbReference type="GO" id="GO:0004674">
    <property type="term" value="F:protein serine/threonine kinase activity"/>
    <property type="evidence" value="ECO:0007669"/>
    <property type="project" value="UniProtKB-KW"/>
</dbReference>
<dbReference type="EMBL" id="CP053069">
    <property type="protein sequence ID" value="QJR09476.1"/>
    <property type="molecule type" value="Genomic_DNA"/>
</dbReference>
<dbReference type="RefSeq" id="WP_171089211.1">
    <property type="nucleotide sequence ID" value="NZ_CP053069.1"/>
</dbReference>
<evidence type="ECO:0000256" key="4">
    <source>
        <dbReference type="ARBA" id="ARBA00022741"/>
    </source>
</evidence>